<keyword evidence="2" id="KW-1185">Reference proteome</keyword>
<evidence type="ECO:0000313" key="1">
    <source>
        <dbReference type="EMBL" id="MEQ2305694.1"/>
    </source>
</evidence>
<dbReference type="Proteomes" id="UP001469553">
    <property type="component" value="Unassembled WGS sequence"/>
</dbReference>
<comment type="caution">
    <text evidence="1">The sequence shown here is derived from an EMBL/GenBank/DDBJ whole genome shotgun (WGS) entry which is preliminary data.</text>
</comment>
<organism evidence="1 2">
    <name type="scientific">Ameca splendens</name>
    <dbReference type="NCBI Taxonomy" id="208324"/>
    <lineage>
        <taxon>Eukaryota</taxon>
        <taxon>Metazoa</taxon>
        <taxon>Chordata</taxon>
        <taxon>Craniata</taxon>
        <taxon>Vertebrata</taxon>
        <taxon>Euteleostomi</taxon>
        <taxon>Actinopterygii</taxon>
        <taxon>Neopterygii</taxon>
        <taxon>Teleostei</taxon>
        <taxon>Neoteleostei</taxon>
        <taxon>Acanthomorphata</taxon>
        <taxon>Ovalentaria</taxon>
        <taxon>Atherinomorphae</taxon>
        <taxon>Cyprinodontiformes</taxon>
        <taxon>Goodeidae</taxon>
        <taxon>Ameca</taxon>
    </lineage>
</organism>
<dbReference type="EMBL" id="JAHRIP010065851">
    <property type="protein sequence ID" value="MEQ2305694.1"/>
    <property type="molecule type" value="Genomic_DNA"/>
</dbReference>
<gene>
    <name evidence="1" type="ORF">AMECASPLE_000632</name>
</gene>
<accession>A0ABV0ZHH6</accession>
<evidence type="ECO:0000313" key="2">
    <source>
        <dbReference type="Proteomes" id="UP001469553"/>
    </source>
</evidence>
<reference evidence="1 2" key="1">
    <citation type="submission" date="2021-06" db="EMBL/GenBank/DDBJ databases">
        <authorList>
            <person name="Palmer J.M."/>
        </authorList>
    </citation>
    <scope>NUCLEOTIDE SEQUENCE [LARGE SCALE GENOMIC DNA]</scope>
    <source>
        <strain evidence="1 2">AS_MEX2019</strain>
        <tissue evidence="1">Muscle</tissue>
    </source>
</reference>
<proteinExistence type="predicted"/>
<protein>
    <submittedName>
        <fullName evidence="1">Uncharacterized protein</fullName>
    </submittedName>
</protein>
<name>A0ABV0ZHH6_9TELE</name>
<sequence length="134" mass="14987">MRSSYCGGRTNQSVDLLLHSPITCEQDTKILELLHLREELPMASDLEELILISAASHSALNRPSACCWSWLEGASRTMSSAQKERQNPLVPQPDLLWPLTVPRNPVYSVSCPRRSTSHPNPIGLLQLHSIPYCQ</sequence>